<organism evidence="2 3">
    <name type="scientific">Streptomyces afghaniensis 772</name>
    <dbReference type="NCBI Taxonomy" id="1283301"/>
    <lineage>
        <taxon>Bacteria</taxon>
        <taxon>Bacillati</taxon>
        <taxon>Actinomycetota</taxon>
        <taxon>Actinomycetes</taxon>
        <taxon>Kitasatosporales</taxon>
        <taxon>Streptomycetaceae</taxon>
        <taxon>Streptomyces</taxon>
    </lineage>
</organism>
<keyword evidence="3" id="KW-1185">Reference proteome</keyword>
<dbReference type="HOGENOM" id="CLU_3158071_0_0_11"/>
<name>S4NPS6_9ACTN</name>
<reference evidence="2 3" key="1">
    <citation type="submission" date="2013-02" db="EMBL/GenBank/DDBJ databases">
        <title>Draft Genome Sequence of Streptomyces afghaniensis, Which Produces Compounds of the Julimycin B-Complex.</title>
        <authorList>
            <person name="Gruening B.A."/>
            <person name="Praeg A."/>
            <person name="Erxleben A."/>
            <person name="Guenther S."/>
            <person name="Fiedler H.-P."/>
            <person name="Goodfellow M."/>
            <person name="Mueller M."/>
        </authorList>
    </citation>
    <scope>NUCLEOTIDE SEQUENCE [LARGE SCALE GENOMIC DNA]</scope>
    <source>
        <strain evidence="2 3">772</strain>
    </source>
</reference>
<protein>
    <recommendedName>
        <fullName evidence="1">Enoyl-CoA hydratase/isomerase domain-containing protein</fullName>
    </recommendedName>
</protein>
<sequence length="48" mass="5328">MYLGLTGHRLDAADALYTGRATHFVPRTGSVRSEMPWQTAPAPRWTSP</sequence>
<feature type="domain" description="Enoyl-CoA hydratase/isomerase" evidence="1">
    <location>
        <begin position="1"/>
        <end position="28"/>
    </location>
</feature>
<evidence type="ECO:0000313" key="2">
    <source>
        <dbReference type="EMBL" id="EPJ40339.1"/>
    </source>
</evidence>
<dbReference type="InterPro" id="IPR045004">
    <property type="entry name" value="ECH_dom"/>
</dbReference>
<proteinExistence type="predicted"/>
<dbReference type="AlphaFoldDB" id="S4NPS6"/>
<dbReference type="EMBL" id="AOPY01001378">
    <property type="protein sequence ID" value="EPJ40339.1"/>
    <property type="molecule type" value="Genomic_DNA"/>
</dbReference>
<evidence type="ECO:0000313" key="3">
    <source>
        <dbReference type="Proteomes" id="UP000015001"/>
    </source>
</evidence>
<gene>
    <name evidence="2" type="ORF">STAFG_2588</name>
</gene>
<dbReference type="Pfam" id="PF16113">
    <property type="entry name" value="ECH_2"/>
    <property type="match status" value="1"/>
</dbReference>
<accession>S4NPS6</accession>
<comment type="caution">
    <text evidence="2">The sequence shown here is derived from an EMBL/GenBank/DDBJ whole genome shotgun (WGS) entry which is preliminary data.</text>
</comment>
<dbReference type="Proteomes" id="UP000015001">
    <property type="component" value="Unassembled WGS sequence"/>
</dbReference>
<dbReference type="Gene3D" id="3.90.226.10">
    <property type="entry name" value="2-enoyl-CoA Hydratase, Chain A, domain 1"/>
    <property type="match status" value="1"/>
</dbReference>
<evidence type="ECO:0000259" key="1">
    <source>
        <dbReference type="Pfam" id="PF16113"/>
    </source>
</evidence>
<dbReference type="PATRIC" id="fig|1283301.3.peg.2561"/>